<name>A0A1Q9DB06_SYMMI</name>
<comment type="caution">
    <text evidence="1">The sequence shown here is derived from an EMBL/GenBank/DDBJ whole genome shotgun (WGS) entry which is preliminary data.</text>
</comment>
<gene>
    <name evidence="1" type="ORF">AK812_SmicGene25836</name>
</gene>
<organism evidence="1 2">
    <name type="scientific">Symbiodinium microadriaticum</name>
    <name type="common">Dinoflagellate</name>
    <name type="synonym">Zooxanthella microadriatica</name>
    <dbReference type="NCBI Taxonomy" id="2951"/>
    <lineage>
        <taxon>Eukaryota</taxon>
        <taxon>Sar</taxon>
        <taxon>Alveolata</taxon>
        <taxon>Dinophyceae</taxon>
        <taxon>Suessiales</taxon>
        <taxon>Symbiodiniaceae</taxon>
        <taxon>Symbiodinium</taxon>
    </lineage>
</organism>
<keyword evidence="2" id="KW-1185">Reference proteome</keyword>
<dbReference type="Proteomes" id="UP000186817">
    <property type="component" value="Unassembled WGS sequence"/>
</dbReference>
<dbReference type="AlphaFoldDB" id="A0A1Q9DB06"/>
<dbReference type="EMBL" id="LSRX01000625">
    <property type="protein sequence ID" value="OLP92347.1"/>
    <property type="molecule type" value="Genomic_DNA"/>
</dbReference>
<proteinExistence type="predicted"/>
<evidence type="ECO:0000313" key="1">
    <source>
        <dbReference type="EMBL" id="OLP92347.1"/>
    </source>
</evidence>
<accession>A0A1Q9DB06</accession>
<evidence type="ECO:0000313" key="2">
    <source>
        <dbReference type="Proteomes" id="UP000186817"/>
    </source>
</evidence>
<sequence>MTWGSWTMLVRDKRSPVLAQAHAQQVTHVAKQLLRRSIFLAIFVAQGSPAGFLRSEAHDHVEEWEQTEGLQLSRDDEGGAMRKVRGLLQTLVTSWEKPLDRLRPDSRATVFQTLLVVELCQAFDELASDWL</sequence>
<reference evidence="1 2" key="1">
    <citation type="submission" date="2016-02" db="EMBL/GenBank/DDBJ databases">
        <title>Genome analysis of coral dinoflagellate symbionts highlights evolutionary adaptations to a symbiotic lifestyle.</title>
        <authorList>
            <person name="Aranda M."/>
            <person name="Li Y."/>
            <person name="Liew Y.J."/>
            <person name="Baumgarten S."/>
            <person name="Simakov O."/>
            <person name="Wilson M."/>
            <person name="Piel J."/>
            <person name="Ashoor H."/>
            <person name="Bougouffa S."/>
            <person name="Bajic V.B."/>
            <person name="Ryu T."/>
            <person name="Ravasi T."/>
            <person name="Bayer T."/>
            <person name="Micklem G."/>
            <person name="Kim H."/>
            <person name="Bhak J."/>
            <person name="Lajeunesse T.C."/>
            <person name="Voolstra C.R."/>
        </authorList>
    </citation>
    <scope>NUCLEOTIDE SEQUENCE [LARGE SCALE GENOMIC DNA]</scope>
    <source>
        <strain evidence="1 2">CCMP2467</strain>
    </source>
</reference>
<protein>
    <submittedName>
        <fullName evidence="1">Uncharacterized protein</fullName>
    </submittedName>
</protein>